<evidence type="ECO:0000313" key="1">
    <source>
        <dbReference type="EMBL" id="MCX4150985.1"/>
    </source>
</evidence>
<keyword evidence="3" id="KW-1185">Reference proteome</keyword>
<comment type="caution">
    <text evidence="2">The sequence shown here is derived from an EMBL/GenBank/DDBJ whole genome shotgun (WGS) entry which is preliminary data.</text>
</comment>
<protein>
    <submittedName>
        <fullName evidence="2">Uncharacterized protein</fullName>
    </submittedName>
</protein>
<evidence type="ECO:0000313" key="4">
    <source>
        <dbReference type="Proteomes" id="UP001242288"/>
    </source>
</evidence>
<dbReference type="EMBL" id="JAPKHW010000048">
    <property type="protein sequence ID" value="MCX4150985.1"/>
    <property type="molecule type" value="Genomic_DNA"/>
</dbReference>
<dbReference type="RefSeq" id="WP_266241717.1">
    <property type="nucleotide sequence ID" value="NZ_JAMXWF010000048.1"/>
</dbReference>
<evidence type="ECO:0000313" key="2">
    <source>
        <dbReference type="EMBL" id="MDQ6412800.1"/>
    </source>
</evidence>
<proteinExistence type="predicted"/>
<name>A0AAP5BLW8_9BURK</name>
<organism evidence="2 4">
    <name type="scientific">Paraburkholderia madseniana</name>
    <dbReference type="NCBI Taxonomy" id="2599607"/>
    <lineage>
        <taxon>Bacteria</taxon>
        <taxon>Pseudomonadati</taxon>
        <taxon>Pseudomonadota</taxon>
        <taxon>Betaproteobacteria</taxon>
        <taxon>Burkholderiales</taxon>
        <taxon>Burkholderiaceae</taxon>
        <taxon>Paraburkholderia</taxon>
    </lineage>
</organism>
<dbReference type="Proteomes" id="UP001242288">
    <property type="component" value="Unassembled WGS sequence"/>
</dbReference>
<reference evidence="2" key="1">
    <citation type="submission" date="2022-06" db="EMBL/GenBank/DDBJ databases">
        <title>PHB producers.</title>
        <authorList>
            <person name="Besaury L."/>
        </authorList>
    </citation>
    <scope>NUCLEOTIDE SEQUENCE</scope>
    <source>
        <strain evidence="2 3">SEWS6</strain>
    </source>
</reference>
<dbReference type="AlphaFoldDB" id="A0AAP5BLW8"/>
<gene>
    <name evidence="2" type="ORF">NIE36_37385</name>
    <name evidence="1" type="ORF">OSB80_37470</name>
</gene>
<dbReference type="EMBL" id="JAMXWF010000048">
    <property type="protein sequence ID" value="MDQ6412800.1"/>
    <property type="molecule type" value="Genomic_DNA"/>
</dbReference>
<evidence type="ECO:0000313" key="3">
    <source>
        <dbReference type="Proteomes" id="UP001209412"/>
    </source>
</evidence>
<sequence>MIKEGRSIAQAIAAGNLYQITVYCNTDCGTRRVVRAYDPPACESLDEVIECYRQVFGLLGDGFTAEGCRVTGGRIGGRFIAEICDVTERLQ</sequence>
<dbReference type="Proteomes" id="UP001209412">
    <property type="component" value="Unassembled WGS sequence"/>
</dbReference>
<accession>A0AAP5BLW8</accession>